<dbReference type="Proteomes" id="UP000035642">
    <property type="component" value="Unassembled WGS sequence"/>
</dbReference>
<dbReference type="AlphaFoldDB" id="A0A0K0DQB4"/>
<evidence type="ECO:0000313" key="5">
    <source>
        <dbReference type="WBParaSite" id="ACAC_0001395301-mRNA-1"/>
    </source>
</evidence>
<dbReference type="InterPro" id="IPR017868">
    <property type="entry name" value="Filamin/ABP280_repeat-like"/>
</dbReference>
<dbReference type="InterPro" id="IPR014756">
    <property type="entry name" value="Ig_E-set"/>
</dbReference>
<dbReference type="GO" id="GO:0030036">
    <property type="term" value="P:actin cytoskeleton organization"/>
    <property type="evidence" value="ECO:0007669"/>
    <property type="project" value="InterPro"/>
</dbReference>
<evidence type="ECO:0000256" key="3">
    <source>
        <dbReference type="PROSITE-ProRule" id="PRU00087"/>
    </source>
</evidence>
<keyword evidence="4" id="KW-1185">Reference proteome</keyword>
<dbReference type="SUPFAM" id="SSF81296">
    <property type="entry name" value="E set domains"/>
    <property type="match status" value="1"/>
</dbReference>
<proteinExistence type="inferred from homology"/>
<dbReference type="STRING" id="6313.A0A0K0DQB4"/>
<dbReference type="InterPro" id="IPR013783">
    <property type="entry name" value="Ig-like_fold"/>
</dbReference>
<comment type="similarity">
    <text evidence="1">Belongs to the filamin family.</text>
</comment>
<evidence type="ECO:0000313" key="4">
    <source>
        <dbReference type="Proteomes" id="UP000035642"/>
    </source>
</evidence>
<reference evidence="5" key="2">
    <citation type="submission" date="2017-02" db="UniProtKB">
        <authorList>
            <consortium name="WormBaseParasite"/>
        </authorList>
    </citation>
    <scope>IDENTIFICATION</scope>
</reference>
<organism evidence="4 5">
    <name type="scientific">Angiostrongylus cantonensis</name>
    <name type="common">Rat lungworm</name>
    <dbReference type="NCBI Taxonomy" id="6313"/>
    <lineage>
        <taxon>Eukaryota</taxon>
        <taxon>Metazoa</taxon>
        <taxon>Ecdysozoa</taxon>
        <taxon>Nematoda</taxon>
        <taxon>Chromadorea</taxon>
        <taxon>Rhabditida</taxon>
        <taxon>Rhabditina</taxon>
        <taxon>Rhabditomorpha</taxon>
        <taxon>Strongyloidea</taxon>
        <taxon>Metastrongylidae</taxon>
        <taxon>Angiostrongylus</taxon>
    </lineage>
</organism>
<dbReference type="InterPro" id="IPR044801">
    <property type="entry name" value="Filamin"/>
</dbReference>
<dbReference type="PANTHER" id="PTHR38537:SF8">
    <property type="entry name" value="FILAMIN-A"/>
    <property type="match status" value="1"/>
</dbReference>
<dbReference type="Gene3D" id="2.60.40.10">
    <property type="entry name" value="Immunoglobulins"/>
    <property type="match status" value="1"/>
</dbReference>
<protein>
    <submittedName>
        <fullName evidence="5">Filamin-B</fullName>
    </submittedName>
</protein>
<accession>A0A0K0DQB4</accession>
<keyword evidence="2" id="KW-0677">Repeat</keyword>
<reference evidence="4" key="1">
    <citation type="submission" date="2012-09" db="EMBL/GenBank/DDBJ databases">
        <authorList>
            <person name="Martin A.A."/>
        </authorList>
    </citation>
    <scope>NUCLEOTIDE SEQUENCE</scope>
</reference>
<dbReference type="GO" id="GO:0051015">
    <property type="term" value="F:actin filament binding"/>
    <property type="evidence" value="ECO:0007669"/>
    <property type="project" value="InterPro"/>
</dbReference>
<dbReference type="PANTHER" id="PTHR38537">
    <property type="entry name" value="JITTERBUG, ISOFORM N"/>
    <property type="match status" value="1"/>
</dbReference>
<sequence length="138" mass="15490">MGRNSPFTVQCTGKGAGRKRVEISRRAEQAPLNLPNKEALMYMKLPNVSPMDLVAKILDPKGRTEDVEMRDLGNQFFQIRCTPTMEGLHYLSVLHKDAHVYGSPFQYTVGAFAEGGAHKVRFDRHYHLKAQSVVMLSG</sequence>
<dbReference type="Pfam" id="PF00630">
    <property type="entry name" value="Filamin"/>
    <property type="match status" value="1"/>
</dbReference>
<evidence type="ECO:0000256" key="2">
    <source>
        <dbReference type="ARBA" id="ARBA00022737"/>
    </source>
</evidence>
<feature type="repeat" description="Filamin" evidence="3">
    <location>
        <begin position="1"/>
        <end position="109"/>
    </location>
</feature>
<dbReference type="PROSITE" id="PS50194">
    <property type="entry name" value="FILAMIN_REPEAT"/>
    <property type="match status" value="1"/>
</dbReference>
<dbReference type="InterPro" id="IPR001298">
    <property type="entry name" value="Filamin/ABP280_rpt"/>
</dbReference>
<dbReference type="WBParaSite" id="ACAC_0001395301-mRNA-1">
    <property type="protein sequence ID" value="ACAC_0001395301-mRNA-1"/>
    <property type="gene ID" value="ACAC_0001395301"/>
</dbReference>
<evidence type="ECO:0000256" key="1">
    <source>
        <dbReference type="ARBA" id="ARBA00009238"/>
    </source>
</evidence>
<name>A0A0K0DQB4_ANGCA</name>
<dbReference type="SMART" id="SM00557">
    <property type="entry name" value="IG_FLMN"/>
    <property type="match status" value="1"/>
</dbReference>